<proteinExistence type="inferred from homology"/>
<dbReference type="InterPro" id="IPR020556">
    <property type="entry name" value="Amidase_CS"/>
</dbReference>
<dbReference type="RefSeq" id="WP_085464022.1">
    <property type="nucleotide sequence ID" value="NZ_FXBL01000004.1"/>
</dbReference>
<dbReference type="GO" id="GO:0003824">
    <property type="term" value="F:catalytic activity"/>
    <property type="evidence" value="ECO:0007669"/>
    <property type="project" value="InterPro"/>
</dbReference>
<keyword evidence="6" id="KW-1185">Reference proteome</keyword>
<dbReference type="EMBL" id="FXBL01000004">
    <property type="protein sequence ID" value="SMH38001.1"/>
    <property type="molecule type" value="Genomic_DNA"/>
</dbReference>
<dbReference type="PROSITE" id="PS00571">
    <property type="entry name" value="AMIDASES"/>
    <property type="match status" value="1"/>
</dbReference>
<dbReference type="Pfam" id="PF01425">
    <property type="entry name" value="Amidase"/>
    <property type="match status" value="1"/>
</dbReference>
<evidence type="ECO:0000256" key="1">
    <source>
        <dbReference type="ARBA" id="ARBA00003871"/>
    </source>
</evidence>
<accession>A0A1X7NKK2</accession>
<gene>
    <name evidence="5" type="ORF">SAMN02982922_1992</name>
</gene>
<evidence type="ECO:0000313" key="5">
    <source>
        <dbReference type="EMBL" id="SMH38001.1"/>
    </source>
</evidence>
<comment type="similarity">
    <text evidence="2">Belongs to the amidase family.</text>
</comment>
<reference evidence="5 6" key="1">
    <citation type="submission" date="2017-04" db="EMBL/GenBank/DDBJ databases">
        <authorList>
            <person name="Afonso C.L."/>
            <person name="Miller P.J."/>
            <person name="Scott M.A."/>
            <person name="Spackman E."/>
            <person name="Goraichik I."/>
            <person name="Dimitrov K.M."/>
            <person name="Suarez D.L."/>
            <person name="Swayne D.E."/>
        </authorList>
    </citation>
    <scope>NUCLEOTIDE SEQUENCE [LARGE SCALE GENOMIC DNA]</scope>
    <source>
        <strain evidence="5 6">B5P</strain>
    </source>
</reference>
<evidence type="ECO:0000259" key="4">
    <source>
        <dbReference type="Pfam" id="PF01425"/>
    </source>
</evidence>
<dbReference type="Gene3D" id="3.90.1300.10">
    <property type="entry name" value="Amidase signature (AS) domain"/>
    <property type="match status" value="1"/>
</dbReference>
<feature type="domain" description="Amidase" evidence="4">
    <location>
        <begin position="27"/>
        <end position="451"/>
    </location>
</feature>
<dbReference type="Proteomes" id="UP000193083">
    <property type="component" value="Unassembled WGS sequence"/>
</dbReference>
<evidence type="ECO:0000313" key="6">
    <source>
        <dbReference type="Proteomes" id="UP000193083"/>
    </source>
</evidence>
<dbReference type="InterPro" id="IPR036928">
    <property type="entry name" value="AS_sf"/>
</dbReference>
<evidence type="ECO:0000256" key="3">
    <source>
        <dbReference type="ARBA" id="ARBA00021874"/>
    </source>
</evidence>
<comment type="function">
    <text evidence="1">Hydrolyzes indole-3-acetamide (IAM) into indole-3-acetic acid (IAA).</text>
</comment>
<evidence type="ECO:0000256" key="2">
    <source>
        <dbReference type="ARBA" id="ARBA00009199"/>
    </source>
</evidence>
<dbReference type="PANTHER" id="PTHR11895">
    <property type="entry name" value="TRANSAMIDASE"/>
    <property type="match status" value="1"/>
</dbReference>
<dbReference type="OrthoDB" id="9814821at2"/>
<dbReference type="AlphaFoldDB" id="A0A1X7NKK2"/>
<dbReference type="PANTHER" id="PTHR11895:SF7">
    <property type="entry name" value="GLUTAMYL-TRNA(GLN) AMIDOTRANSFERASE SUBUNIT A, MITOCHONDRIAL"/>
    <property type="match status" value="1"/>
</dbReference>
<organism evidence="5 6">
    <name type="scientific">Mesorhizobium australicum</name>
    <dbReference type="NCBI Taxonomy" id="536018"/>
    <lineage>
        <taxon>Bacteria</taxon>
        <taxon>Pseudomonadati</taxon>
        <taxon>Pseudomonadota</taxon>
        <taxon>Alphaproteobacteria</taxon>
        <taxon>Hyphomicrobiales</taxon>
        <taxon>Phyllobacteriaceae</taxon>
        <taxon>Mesorhizobium</taxon>
    </lineage>
</organism>
<dbReference type="InterPro" id="IPR023631">
    <property type="entry name" value="Amidase_dom"/>
</dbReference>
<protein>
    <recommendedName>
        <fullName evidence="3">Indoleacetamide hydrolase</fullName>
    </recommendedName>
</protein>
<sequence length="475" mass="51503">MTDLELCYLPATEALALFRKKKLSPVELMTAVIDRAEKTKDKINAFTYTHYDEALTLAKKAEAKYAKGKKTGPLEGLPVAVKDESYIAGKPTSNASLILKDFVAEKTSPNNERIMAAGGIVHARTATPEFSCAGYTWSRLWGVTRNPWNTKFTPGGSSGGSGAALAAGLTPIATGSDIGGSIRIPASACGVVGFKPPYGRNPDDPPFNLDFYCHTGPMARTVEDTILLQNVMCGPDPRDIASLRPKLTLPTKYKPIKNWKIAFSMDLGLFEVDREVQKNTRAALDVFRSLGATVEEVDLGWPKNALEMGMAYLNHLFGASLARLLEEHADELCTYTRKFAEDGQASKATEFVATLDTAAQMYSTLGPLLEDYDVFICPTNALAAVPADHDQSKDEVKINGKVVNPSLGWVMTTPFNMLSRCPVISVPTGHAKNRVPTGIQIVGRTYCDEDVIRAALAYEKAVGGWYGAPADRPKI</sequence>
<name>A0A1X7NKK2_9HYPH</name>
<dbReference type="InterPro" id="IPR000120">
    <property type="entry name" value="Amidase"/>
</dbReference>
<dbReference type="SUPFAM" id="SSF75304">
    <property type="entry name" value="Amidase signature (AS) enzymes"/>
    <property type="match status" value="1"/>
</dbReference>